<dbReference type="RefSeq" id="WP_341875663.1">
    <property type="nucleotide sequence ID" value="NZ_CP121687.1"/>
</dbReference>
<dbReference type="InterPro" id="IPR045275">
    <property type="entry name" value="MscS_archaea/bacteria_type"/>
</dbReference>
<dbReference type="SUPFAM" id="SSF82689">
    <property type="entry name" value="Mechanosensitive channel protein MscS (YggB), C-terminal domain"/>
    <property type="match status" value="1"/>
</dbReference>
<evidence type="ECO:0000313" key="11">
    <source>
        <dbReference type="EMBL" id="WZL68656.1"/>
    </source>
</evidence>
<name>A0ABZ2Y3N0_9FIRM</name>
<dbReference type="Pfam" id="PF21088">
    <property type="entry name" value="MS_channel_1st"/>
    <property type="match status" value="1"/>
</dbReference>
<comment type="subcellular location">
    <subcellularLocation>
        <location evidence="1">Cell membrane</location>
        <topology evidence="1">Multi-pass membrane protein</topology>
    </subcellularLocation>
</comment>
<dbReference type="Pfam" id="PF21082">
    <property type="entry name" value="MS_channel_3rd"/>
    <property type="match status" value="1"/>
</dbReference>
<evidence type="ECO:0000256" key="1">
    <source>
        <dbReference type="ARBA" id="ARBA00004651"/>
    </source>
</evidence>
<dbReference type="Gene3D" id="3.30.70.100">
    <property type="match status" value="1"/>
</dbReference>
<evidence type="ECO:0000259" key="9">
    <source>
        <dbReference type="Pfam" id="PF21082"/>
    </source>
</evidence>
<sequence length="267" mass="29798">MMSWMDFIKDKALEFGPRLLGSIVLLVVGLWVIKFLVKIIDRSLEKSKTDQSLHSFIISLSRFGLKIILYITVAATLGVKETSLITALGAAGLAIGLALQGSLANFAGGVLILAFRPFNVGDYIEAQGVGGTVKEIQILYTVLLTSDNKKIVIPNGELSNHSVVNYSAQDTRRLDFVFGVSYNSDILKVKEILTNIAKNHPMVLTEPAWVIGVSELGNNAINFDVKLWCKSTDYWNLYYDFREKVKLEFDKENITIPYPQMDVHIHQ</sequence>
<evidence type="ECO:0000256" key="4">
    <source>
        <dbReference type="ARBA" id="ARBA00022692"/>
    </source>
</evidence>
<feature type="domain" description="Mechanosensitive ion channel MscS" evidence="8">
    <location>
        <begin position="102"/>
        <end position="167"/>
    </location>
</feature>
<dbReference type="InterPro" id="IPR006685">
    <property type="entry name" value="MscS_channel_2nd"/>
</dbReference>
<dbReference type="InterPro" id="IPR011066">
    <property type="entry name" value="MscS_channel_C_sf"/>
</dbReference>
<accession>A0ABZ2Y3N0</accession>
<feature type="domain" description="Mechanosensitive ion channel transmembrane helices 2/3" evidence="10">
    <location>
        <begin position="61"/>
        <end position="100"/>
    </location>
</feature>
<protein>
    <submittedName>
        <fullName evidence="11">Mechanosensitive ion channel</fullName>
    </submittedName>
</protein>
<keyword evidence="4 7" id="KW-0812">Transmembrane</keyword>
<evidence type="ECO:0000256" key="3">
    <source>
        <dbReference type="ARBA" id="ARBA00022475"/>
    </source>
</evidence>
<dbReference type="SUPFAM" id="SSF82861">
    <property type="entry name" value="Mechanosensitive channel protein MscS (YggB), transmembrane region"/>
    <property type="match status" value="1"/>
</dbReference>
<dbReference type="InterPro" id="IPR011014">
    <property type="entry name" value="MscS_channel_TM-2"/>
</dbReference>
<feature type="transmembrane region" description="Helical" evidence="7">
    <location>
        <begin position="57"/>
        <end position="79"/>
    </location>
</feature>
<dbReference type="InterPro" id="IPR023408">
    <property type="entry name" value="MscS_beta-dom_sf"/>
</dbReference>
<dbReference type="PROSITE" id="PS01246">
    <property type="entry name" value="UPF0003"/>
    <property type="match status" value="1"/>
</dbReference>
<dbReference type="InterPro" id="IPR010920">
    <property type="entry name" value="LSM_dom_sf"/>
</dbReference>
<reference evidence="11 12" key="1">
    <citation type="submission" date="2023-03" db="EMBL/GenBank/DDBJ databases">
        <title>Novel Species.</title>
        <authorList>
            <person name="Ma S."/>
        </authorList>
    </citation>
    <scope>NUCLEOTIDE SEQUENCE [LARGE SCALE GENOMIC DNA]</scope>
    <source>
        <strain evidence="11 12">LIND6LT2</strain>
    </source>
</reference>
<dbReference type="EMBL" id="CP121687">
    <property type="protein sequence ID" value="WZL68656.1"/>
    <property type="molecule type" value="Genomic_DNA"/>
</dbReference>
<dbReference type="Gene3D" id="1.10.287.1260">
    <property type="match status" value="1"/>
</dbReference>
<feature type="transmembrane region" description="Helical" evidence="7">
    <location>
        <begin position="85"/>
        <end position="115"/>
    </location>
</feature>
<evidence type="ECO:0000256" key="2">
    <source>
        <dbReference type="ARBA" id="ARBA00008017"/>
    </source>
</evidence>
<dbReference type="Pfam" id="PF05552">
    <property type="entry name" value="MS_channel_1st_1"/>
    <property type="match status" value="1"/>
</dbReference>
<dbReference type="Proteomes" id="UP001486565">
    <property type="component" value="Chromosome"/>
</dbReference>
<dbReference type="PANTHER" id="PTHR30221:SF1">
    <property type="entry name" value="SMALL-CONDUCTANCE MECHANOSENSITIVE CHANNEL"/>
    <property type="match status" value="1"/>
</dbReference>
<keyword evidence="5 7" id="KW-1133">Transmembrane helix</keyword>
<dbReference type="SUPFAM" id="SSF50182">
    <property type="entry name" value="Sm-like ribonucleoproteins"/>
    <property type="match status" value="1"/>
</dbReference>
<organism evidence="11 12">
    <name type="scientific">Defluviitalea saccharophila</name>
    <dbReference type="NCBI Taxonomy" id="879970"/>
    <lineage>
        <taxon>Bacteria</taxon>
        <taxon>Bacillati</taxon>
        <taxon>Bacillota</taxon>
        <taxon>Clostridia</taxon>
        <taxon>Lachnospirales</taxon>
        <taxon>Defluviitaleaceae</taxon>
        <taxon>Defluviitalea</taxon>
    </lineage>
</organism>
<comment type="similarity">
    <text evidence="2">Belongs to the MscS (TC 1.A.23) family.</text>
</comment>
<evidence type="ECO:0000313" key="12">
    <source>
        <dbReference type="Proteomes" id="UP001486565"/>
    </source>
</evidence>
<gene>
    <name evidence="11" type="ORF">QBE51_07400</name>
</gene>
<dbReference type="InterPro" id="IPR008910">
    <property type="entry name" value="MSC_TM_helix"/>
</dbReference>
<feature type="domain" description="Mechanosensitive ion channel MscS C-terminal" evidence="9">
    <location>
        <begin position="175"/>
        <end position="256"/>
    </location>
</feature>
<dbReference type="PANTHER" id="PTHR30221">
    <property type="entry name" value="SMALL-CONDUCTANCE MECHANOSENSITIVE CHANNEL"/>
    <property type="match status" value="1"/>
</dbReference>
<evidence type="ECO:0000256" key="7">
    <source>
        <dbReference type="SAM" id="Phobius"/>
    </source>
</evidence>
<dbReference type="InterPro" id="IPR049278">
    <property type="entry name" value="MS_channel_C"/>
</dbReference>
<dbReference type="InterPro" id="IPR006686">
    <property type="entry name" value="MscS_channel_CS"/>
</dbReference>
<evidence type="ECO:0000259" key="8">
    <source>
        <dbReference type="Pfam" id="PF00924"/>
    </source>
</evidence>
<proteinExistence type="inferred from homology"/>
<keyword evidence="12" id="KW-1185">Reference proteome</keyword>
<keyword evidence="3" id="KW-1003">Cell membrane</keyword>
<dbReference type="Gene3D" id="2.30.30.60">
    <property type="match status" value="1"/>
</dbReference>
<keyword evidence="6 7" id="KW-0472">Membrane</keyword>
<evidence type="ECO:0000256" key="6">
    <source>
        <dbReference type="ARBA" id="ARBA00023136"/>
    </source>
</evidence>
<evidence type="ECO:0000256" key="5">
    <source>
        <dbReference type="ARBA" id="ARBA00022989"/>
    </source>
</evidence>
<feature type="transmembrane region" description="Helical" evidence="7">
    <location>
        <begin position="20"/>
        <end position="37"/>
    </location>
</feature>
<dbReference type="InterPro" id="IPR049142">
    <property type="entry name" value="MS_channel_1st"/>
</dbReference>
<evidence type="ECO:0000259" key="10">
    <source>
        <dbReference type="Pfam" id="PF21088"/>
    </source>
</evidence>
<dbReference type="Pfam" id="PF00924">
    <property type="entry name" value="MS_channel_2nd"/>
    <property type="match status" value="1"/>
</dbReference>